<evidence type="ECO:0000256" key="2">
    <source>
        <dbReference type="ARBA" id="ARBA00022670"/>
    </source>
</evidence>
<dbReference type="InterPro" id="IPR001478">
    <property type="entry name" value="PDZ"/>
</dbReference>
<keyword evidence="2 5" id="KW-0645">Protease</keyword>
<dbReference type="InterPro" id="IPR029045">
    <property type="entry name" value="ClpP/crotonase-like_dom_sf"/>
</dbReference>
<protein>
    <submittedName>
        <fullName evidence="7">Carboxyl-terminal processing protease</fullName>
    </submittedName>
</protein>
<dbReference type="SUPFAM" id="SSF52096">
    <property type="entry name" value="ClpP/crotonase"/>
    <property type="match status" value="1"/>
</dbReference>
<evidence type="ECO:0000256" key="1">
    <source>
        <dbReference type="ARBA" id="ARBA00009179"/>
    </source>
</evidence>
<dbReference type="InterPro" id="IPR004447">
    <property type="entry name" value="Peptidase_S41A"/>
</dbReference>
<evidence type="ECO:0000259" key="6">
    <source>
        <dbReference type="PROSITE" id="PS50106"/>
    </source>
</evidence>
<dbReference type="InterPro" id="IPR036034">
    <property type="entry name" value="PDZ_sf"/>
</dbReference>
<reference evidence="7 8" key="1">
    <citation type="submission" date="2016-10" db="EMBL/GenBank/DDBJ databases">
        <authorList>
            <person name="de Groot N.N."/>
        </authorList>
    </citation>
    <scope>NUCLEOTIDE SEQUENCE [LARGE SCALE GENOMIC DNA]</scope>
    <source>
        <strain evidence="7 8">DSM 24956</strain>
    </source>
</reference>
<gene>
    <name evidence="7" type="ORF">SAMN05444411_107125</name>
</gene>
<evidence type="ECO:0000313" key="7">
    <source>
        <dbReference type="EMBL" id="SDX64573.1"/>
    </source>
</evidence>
<dbReference type="CDD" id="cd07560">
    <property type="entry name" value="Peptidase_S41_CPP"/>
    <property type="match status" value="1"/>
</dbReference>
<organism evidence="7 8">
    <name type="scientific">Lutibacter oricola</name>
    <dbReference type="NCBI Taxonomy" id="762486"/>
    <lineage>
        <taxon>Bacteria</taxon>
        <taxon>Pseudomonadati</taxon>
        <taxon>Bacteroidota</taxon>
        <taxon>Flavobacteriia</taxon>
        <taxon>Flavobacteriales</taxon>
        <taxon>Flavobacteriaceae</taxon>
        <taxon>Lutibacter</taxon>
    </lineage>
</organism>
<dbReference type="PANTHER" id="PTHR32060:SF30">
    <property type="entry name" value="CARBOXY-TERMINAL PROCESSING PROTEASE CTPA"/>
    <property type="match status" value="1"/>
</dbReference>
<evidence type="ECO:0000313" key="8">
    <source>
        <dbReference type="Proteomes" id="UP000199595"/>
    </source>
</evidence>
<dbReference type="SMART" id="SM00245">
    <property type="entry name" value="TSPc"/>
    <property type="match status" value="1"/>
</dbReference>
<comment type="similarity">
    <text evidence="1 5">Belongs to the peptidase S41A family.</text>
</comment>
<dbReference type="Proteomes" id="UP000199595">
    <property type="component" value="Unassembled WGS sequence"/>
</dbReference>
<dbReference type="GO" id="GO:0008236">
    <property type="term" value="F:serine-type peptidase activity"/>
    <property type="evidence" value="ECO:0007669"/>
    <property type="project" value="UniProtKB-KW"/>
</dbReference>
<dbReference type="AlphaFoldDB" id="A0A1H3DDP3"/>
<dbReference type="GO" id="GO:0007165">
    <property type="term" value="P:signal transduction"/>
    <property type="evidence" value="ECO:0007669"/>
    <property type="project" value="TreeGrafter"/>
</dbReference>
<dbReference type="PANTHER" id="PTHR32060">
    <property type="entry name" value="TAIL-SPECIFIC PROTEASE"/>
    <property type="match status" value="1"/>
</dbReference>
<dbReference type="Gene3D" id="3.90.226.10">
    <property type="entry name" value="2-enoyl-CoA Hydratase, Chain A, domain 1"/>
    <property type="match status" value="1"/>
</dbReference>
<name>A0A1H3DDP3_9FLAO</name>
<dbReference type="GO" id="GO:0006508">
    <property type="term" value="P:proteolysis"/>
    <property type="evidence" value="ECO:0007669"/>
    <property type="project" value="UniProtKB-KW"/>
</dbReference>
<dbReference type="NCBIfam" id="TIGR00225">
    <property type="entry name" value="prc"/>
    <property type="match status" value="1"/>
</dbReference>
<dbReference type="SUPFAM" id="SSF50156">
    <property type="entry name" value="PDZ domain-like"/>
    <property type="match status" value="1"/>
</dbReference>
<dbReference type="RefSeq" id="WP_245729951.1">
    <property type="nucleotide sequence ID" value="NZ_FNNJ01000007.1"/>
</dbReference>
<keyword evidence="4 5" id="KW-0720">Serine protease</keyword>
<evidence type="ECO:0000256" key="4">
    <source>
        <dbReference type="ARBA" id="ARBA00022825"/>
    </source>
</evidence>
<dbReference type="STRING" id="762486.SAMN05444411_107125"/>
<dbReference type="PROSITE" id="PS50106">
    <property type="entry name" value="PDZ"/>
    <property type="match status" value="1"/>
</dbReference>
<dbReference type="Pfam" id="PF13180">
    <property type="entry name" value="PDZ_2"/>
    <property type="match status" value="1"/>
</dbReference>
<dbReference type="GO" id="GO:0030288">
    <property type="term" value="C:outer membrane-bounded periplasmic space"/>
    <property type="evidence" value="ECO:0007669"/>
    <property type="project" value="TreeGrafter"/>
</dbReference>
<sequence length="546" mass="61769">MMKSRVKKQFLGVFVGVSILISIGFQSNFFEVAKQIDIYTTLFKELNMYYIDEINPAELTEKSINHMLSSLDPYTRYYDEQGVEKARINSTGEYGGIGAVSHYKNKVLTIREILKNSPAEKSGIRPGDKILKIDDVLVSDYEDSGVSSLLNGLPDTKVFVDVERQNKKLTIEIIRKKIELSPVPHYAMLTEEVGYISFVKFNGKASSEVKKAFLELKDDGMKKLIIDVRSNPGGLLGEAVNISNFFVPKDKIIVTTKAKIEKWSDTFKTRNEPLDLEIPVVVLINNRSASASEILAGSLQDYDRAVVIGERSFGKGLVQRYRELTYGTQMKLTISKYYTPSGRCIQELDYTNRKGNDIPKFSDSGRKAYKTANGRTVFGGGGIMPDIEIKKPKTTKTTQALFRSNAFFNYATNYYYKNKSIASPEEFNLNTSEFNALTNYLKQHNSEFETSEELEFKKALDKANENGVGEGVTSSYNTLLNSIQQEKLKELAKNKEEITTKLTEEIVKRYYYSEGVYKQKAKFDKTILKAVEVLTNGKEYSKALKN</sequence>
<proteinExistence type="inferred from homology"/>
<dbReference type="EMBL" id="FNNJ01000007">
    <property type="protein sequence ID" value="SDX64573.1"/>
    <property type="molecule type" value="Genomic_DNA"/>
</dbReference>
<evidence type="ECO:0000256" key="3">
    <source>
        <dbReference type="ARBA" id="ARBA00022801"/>
    </source>
</evidence>
<feature type="domain" description="PDZ" evidence="6">
    <location>
        <begin position="96"/>
        <end position="177"/>
    </location>
</feature>
<keyword evidence="8" id="KW-1185">Reference proteome</keyword>
<accession>A0A1H3DDP3</accession>
<keyword evidence="3 5" id="KW-0378">Hydrolase</keyword>
<dbReference type="Gene3D" id="2.30.42.10">
    <property type="match status" value="1"/>
</dbReference>
<dbReference type="GO" id="GO:0004175">
    <property type="term" value="F:endopeptidase activity"/>
    <property type="evidence" value="ECO:0007669"/>
    <property type="project" value="TreeGrafter"/>
</dbReference>
<dbReference type="SMART" id="SM00228">
    <property type="entry name" value="PDZ"/>
    <property type="match status" value="1"/>
</dbReference>
<evidence type="ECO:0000256" key="5">
    <source>
        <dbReference type="RuleBase" id="RU004404"/>
    </source>
</evidence>
<dbReference type="Pfam" id="PF03572">
    <property type="entry name" value="Peptidase_S41"/>
    <property type="match status" value="1"/>
</dbReference>
<dbReference type="Gene3D" id="3.30.750.44">
    <property type="match status" value="1"/>
</dbReference>
<dbReference type="InterPro" id="IPR005151">
    <property type="entry name" value="Tail-specific_protease"/>
</dbReference>
<dbReference type="CDD" id="cd06782">
    <property type="entry name" value="cpPDZ_CPP-like"/>
    <property type="match status" value="1"/>
</dbReference>